<keyword evidence="5" id="KW-1185">Reference proteome</keyword>
<evidence type="ECO:0000256" key="1">
    <source>
        <dbReference type="ARBA" id="ARBA00023002"/>
    </source>
</evidence>
<dbReference type="Pfam" id="PF01494">
    <property type="entry name" value="FAD_binding_3"/>
    <property type="match status" value="1"/>
</dbReference>
<evidence type="ECO:0000256" key="2">
    <source>
        <dbReference type="ARBA" id="ARBA00023033"/>
    </source>
</evidence>
<sequence length="383" mass="42996">MQNIDILIVGAGVAGLTCAGLLAKHGLHPQIIERDTEEHFNTTGYMLGLYPLGGRVLNTLDARDQYHDNSIQMETYEAHHADGRLIRSYPLTFINKKYGSYRSITRQKLIDILLDNVPPETIHFDTTITNLVQDNGKVTVTFSDNHRKQSDLVIIADGLHSKSRTHLLDEREYSYFHTGWGGWVGWLNEAPITAYKEYWGPGSFLGIYPVQNKIGVFLGGPLEELKEKGVQNFADEVYQTISSDFDLPNHALQAVRSTPDPFFWDFHDCQTDTWHKRNVVLLGDAATGFLPTAGVGASMAMDSAAALADELSRVDKHHIPYGLNLFTQRQKKRVEAAQADSRKLAKMMFIKSSLLSKVRNNLLPLYSMQQILSDLSKVMEGKS</sequence>
<dbReference type="SUPFAM" id="SSF51905">
    <property type="entry name" value="FAD/NAD(P)-binding domain"/>
    <property type="match status" value="1"/>
</dbReference>
<keyword evidence="2 4" id="KW-0503">Monooxygenase</keyword>
<evidence type="ECO:0000259" key="3">
    <source>
        <dbReference type="Pfam" id="PF01494"/>
    </source>
</evidence>
<evidence type="ECO:0000313" key="4">
    <source>
        <dbReference type="EMBL" id="NGP87581.1"/>
    </source>
</evidence>
<dbReference type="Proteomes" id="UP000479132">
    <property type="component" value="Unassembled WGS sequence"/>
</dbReference>
<comment type="caution">
    <text evidence="4">The sequence shown here is derived from an EMBL/GenBank/DDBJ whole genome shotgun (WGS) entry which is preliminary data.</text>
</comment>
<reference evidence="4 5" key="1">
    <citation type="submission" date="2020-02" db="EMBL/GenBank/DDBJ databases">
        <title>Aliifodinibius halophilus 2W32, complete genome.</title>
        <authorList>
            <person name="Li Y."/>
            <person name="Wu S."/>
        </authorList>
    </citation>
    <scope>NUCLEOTIDE SEQUENCE [LARGE SCALE GENOMIC DNA]</scope>
    <source>
        <strain evidence="4 5">2W32</strain>
    </source>
</reference>
<gene>
    <name evidence="4" type="ORF">G3569_04380</name>
</gene>
<evidence type="ECO:0000313" key="5">
    <source>
        <dbReference type="Proteomes" id="UP000479132"/>
    </source>
</evidence>
<dbReference type="EMBL" id="JAALLS010000004">
    <property type="protein sequence ID" value="NGP87581.1"/>
    <property type="molecule type" value="Genomic_DNA"/>
</dbReference>
<dbReference type="PRINTS" id="PR00420">
    <property type="entry name" value="RNGMNOXGNASE"/>
</dbReference>
<dbReference type="InterPro" id="IPR036188">
    <property type="entry name" value="FAD/NAD-bd_sf"/>
</dbReference>
<dbReference type="Gene3D" id="3.50.50.60">
    <property type="entry name" value="FAD/NAD(P)-binding domain"/>
    <property type="match status" value="1"/>
</dbReference>
<dbReference type="PANTHER" id="PTHR13789:SF309">
    <property type="entry name" value="PUTATIVE (AFU_ORTHOLOGUE AFUA_6G14510)-RELATED"/>
    <property type="match status" value="1"/>
</dbReference>
<name>A0A6M1T6D1_9BACT</name>
<dbReference type="GO" id="GO:0071949">
    <property type="term" value="F:FAD binding"/>
    <property type="evidence" value="ECO:0007669"/>
    <property type="project" value="InterPro"/>
</dbReference>
<feature type="domain" description="FAD-binding" evidence="3">
    <location>
        <begin position="4"/>
        <end position="329"/>
    </location>
</feature>
<protein>
    <submittedName>
        <fullName evidence="4">FAD-dependent monooxygenase</fullName>
    </submittedName>
</protein>
<dbReference type="PANTHER" id="PTHR13789">
    <property type="entry name" value="MONOOXYGENASE"/>
    <property type="match status" value="1"/>
</dbReference>
<accession>A0A6M1T6D1</accession>
<dbReference type="InterPro" id="IPR002938">
    <property type="entry name" value="FAD-bd"/>
</dbReference>
<proteinExistence type="predicted"/>
<organism evidence="4 5">
    <name type="scientific">Fodinibius halophilus</name>
    <dbReference type="NCBI Taxonomy" id="1736908"/>
    <lineage>
        <taxon>Bacteria</taxon>
        <taxon>Pseudomonadati</taxon>
        <taxon>Balneolota</taxon>
        <taxon>Balneolia</taxon>
        <taxon>Balneolales</taxon>
        <taxon>Balneolaceae</taxon>
        <taxon>Fodinibius</taxon>
    </lineage>
</organism>
<dbReference type="GO" id="GO:0004497">
    <property type="term" value="F:monooxygenase activity"/>
    <property type="evidence" value="ECO:0007669"/>
    <property type="project" value="UniProtKB-KW"/>
</dbReference>
<dbReference type="AlphaFoldDB" id="A0A6M1T6D1"/>
<keyword evidence="1" id="KW-0560">Oxidoreductase</keyword>
<dbReference type="InterPro" id="IPR050493">
    <property type="entry name" value="FAD-dep_Monooxygenase_BioMet"/>
</dbReference>
<dbReference type="RefSeq" id="WP_165266475.1">
    <property type="nucleotide sequence ID" value="NZ_JAALLS010000004.1"/>
</dbReference>